<dbReference type="EMBL" id="BAHB01000059">
    <property type="protein sequence ID" value="GAB85313.1"/>
    <property type="molecule type" value="Genomic_DNA"/>
</dbReference>
<dbReference type="PANTHER" id="PTHR34846:SF10">
    <property type="entry name" value="CYTOPLASMIC PROTEIN"/>
    <property type="match status" value="1"/>
</dbReference>
<dbReference type="SUPFAM" id="SSF69118">
    <property type="entry name" value="AhpD-like"/>
    <property type="match status" value="1"/>
</dbReference>
<proteinExistence type="predicted"/>
<protein>
    <recommendedName>
        <fullName evidence="1">Carboxymuconolactone decarboxylase-like domain-containing protein</fullName>
    </recommendedName>
</protein>
<reference evidence="2 3" key="1">
    <citation type="submission" date="2012-08" db="EMBL/GenBank/DDBJ databases">
        <title>Whole genome shotgun sequence of Gordonia rubripertincta NBRC 101908.</title>
        <authorList>
            <person name="Takarada H."/>
            <person name="Hosoyama A."/>
            <person name="Tsuchikane K."/>
            <person name="Katsumata H."/>
            <person name="Baba S."/>
            <person name="Ohji S."/>
            <person name="Yamazaki S."/>
            <person name="Fujita N."/>
        </authorList>
    </citation>
    <scope>NUCLEOTIDE SEQUENCE [LARGE SCALE GENOMIC DNA]</scope>
    <source>
        <strain evidence="2 3">NBRC 101908</strain>
    </source>
</reference>
<dbReference type="PANTHER" id="PTHR34846">
    <property type="entry name" value="4-CARBOXYMUCONOLACTONE DECARBOXYLASE FAMILY PROTEIN (AFU_ORTHOLOGUE AFUA_6G11590)"/>
    <property type="match status" value="1"/>
</dbReference>
<sequence>MARRFDAEGLAAMALPVTYWVARHAQPPTPMGGTGMRALHRIRHFIFAFGQAKRHRTDLIRHIGRRPLLAGATVGVETAMLLSNKMDPKLKDLAELKAAGMVSCEFCLDIGSVLATSSGVTEQQIRDLPRYRDSAAYSEIEKLVIAYAEAMTLTPAVGDDLADLRRRLAEHLTETQIVELAMTVAWENQRARLNQSLGVRPTGMSDGATCALPEPAS</sequence>
<evidence type="ECO:0000313" key="2">
    <source>
        <dbReference type="EMBL" id="GAB85313.1"/>
    </source>
</evidence>
<comment type="caution">
    <text evidence="2">The sequence shown here is derived from an EMBL/GenBank/DDBJ whole genome shotgun (WGS) entry which is preliminary data.</text>
</comment>
<dbReference type="InterPro" id="IPR029032">
    <property type="entry name" value="AhpD-like"/>
</dbReference>
<keyword evidence="3" id="KW-1185">Reference proteome</keyword>
<organism evidence="2 3">
    <name type="scientific">Gordonia rubripertincta NBRC 101908</name>
    <dbReference type="NCBI Taxonomy" id="1077975"/>
    <lineage>
        <taxon>Bacteria</taxon>
        <taxon>Bacillati</taxon>
        <taxon>Actinomycetota</taxon>
        <taxon>Actinomycetes</taxon>
        <taxon>Mycobacteriales</taxon>
        <taxon>Gordoniaceae</taxon>
        <taxon>Gordonia</taxon>
    </lineage>
</organism>
<dbReference type="Gene3D" id="1.20.1290.10">
    <property type="entry name" value="AhpD-like"/>
    <property type="match status" value="1"/>
</dbReference>
<dbReference type="Proteomes" id="UP000010744">
    <property type="component" value="Unassembled WGS sequence"/>
</dbReference>
<dbReference type="InterPro" id="IPR003779">
    <property type="entry name" value="CMD-like"/>
</dbReference>
<evidence type="ECO:0000259" key="1">
    <source>
        <dbReference type="Pfam" id="PF02627"/>
    </source>
</evidence>
<name>A0ABQ0HSQ2_GORRU</name>
<accession>A0ABQ0HSQ2</accession>
<dbReference type="Pfam" id="PF02627">
    <property type="entry name" value="CMD"/>
    <property type="match status" value="1"/>
</dbReference>
<feature type="domain" description="Carboxymuconolactone decarboxylase-like" evidence="1">
    <location>
        <begin position="69"/>
        <end position="149"/>
    </location>
</feature>
<gene>
    <name evidence="2" type="ORF">GORBP_059_00090</name>
</gene>
<evidence type="ECO:0000313" key="3">
    <source>
        <dbReference type="Proteomes" id="UP000010744"/>
    </source>
</evidence>